<keyword evidence="1" id="KW-1133">Transmembrane helix</keyword>
<sequence>MQTGVDRIAAPLLDKEGVVIAHKKVQVMLMKMVFLQLTMMLPIYVCLIISVIP</sequence>
<proteinExistence type="predicted"/>
<evidence type="ECO:0000313" key="3">
    <source>
        <dbReference type="Proteomes" id="UP000267517"/>
    </source>
</evidence>
<protein>
    <submittedName>
        <fullName evidence="2">Uncharacterized protein</fullName>
    </submittedName>
</protein>
<feature type="transmembrane region" description="Helical" evidence="1">
    <location>
        <begin position="33"/>
        <end position="52"/>
    </location>
</feature>
<name>A0A250KQ76_9BACT</name>
<organism evidence="2 3">
    <name type="scientific">Prevotella melaninogenica</name>
    <dbReference type="NCBI Taxonomy" id="28132"/>
    <lineage>
        <taxon>Bacteria</taxon>
        <taxon>Pseudomonadati</taxon>
        <taxon>Bacteroidota</taxon>
        <taxon>Bacteroidia</taxon>
        <taxon>Bacteroidales</taxon>
        <taxon>Prevotellaceae</taxon>
        <taxon>Prevotella</taxon>
    </lineage>
</organism>
<accession>A0A250KQ76</accession>
<evidence type="ECO:0000313" key="2">
    <source>
        <dbReference type="EMBL" id="BBA30043.1"/>
    </source>
</evidence>
<gene>
    <name evidence="2" type="ORF">PMEL_200570</name>
</gene>
<keyword evidence="1" id="KW-0472">Membrane</keyword>
<reference evidence="2 3" key="1">
    <citation type="submission" date="2017-05" db="EMBL/GenBank/DDBJ databases">
        <title>whole genome sequence of Prevotella melaninogenica GAI 07411.</title>
        <authorList>
            <person name="Kondo Y."/>
            <person name="Hoshino T."/>
        </authorList>
    </citation>
    <scope>NUCLEOTIDE SEQUENCE [LARGE SCALE GENOMIC DNA]</scope>
    <source>
        <strain evidence="2 3">GAI 07411</strain>
    </source>
</reference>
<keyword evidence="1" id="KW-0812">Transmembrane</keyword>
<dbReference type="EMBL" id="AP018050">
    <property type="protein sequence ID" value="BBA30043.1"/>
    <property type="molecule type" value="Genomic_DNA"/>
</dbReference>
<dbReference type="Proteomes" id="UP000267517">
    <property type="component" value="Chromosome II"/>
</dbReference>
<evidence type="ECO:0000256" key="1">
    <source>
        <dbReference type="SAM" id="Phobius"/>
    </source>
</evidence>
<dbReference type="AlphaFoldDB" id="A0A250KQ76"/>